<gene>
    <name evidence="1" type="ORF">OSCT_0328</name>
</gene>
<sequence length="119" mass="12875">MIGFDKASFNPPGGFGAFGTYIVEGEKDADILFQSAGRIWGFWNGDSGSSFDLSSEFQSAGRIWGFWNYSERSARVVGAEVSIRRADLGLLEQGWQKIRPVRLGGFNPPGGFGAFGTSP</sequence>
<dbReference type="EMBL" id="ADVR01000005">
    <property type="protein sequence ID" value="EFO81751.1"/>
    <property type="molecule type" value="Genomic_DNA"/>
</dbReference>
<accession>E1IAH7</accession>
<dbReference type="HOGENOM" id="CLU_1894130_0_0_0"/>
<dbReference type="STRING" id="765420.OSCT_0328"/>
<dbReference type="AlphaFoldDB" id="E1IAH7"/>
<keyword evidence="2" id="KW-1185">Reference proteome</keyword>
<reference evidence="1 2" key="1">
    <citation type="journal article" date="2011" name="J. Bacteriol.">
        <title>Draft genome sequence of the anoxygenic filamentous phototrophic bacterium Oscillochloris trichoides subsp. DG-6.</title>
        <authorList>
            <person name="Kuznetsov B.B."/>
            <person name="Ivanovsky R.N."/>
            <person name="Keppen O.I."/>
            <person name="Sukhacheva M.V."/>
            <person name="Bumazhkin B.K."/>
            <person name="Patutina E.O."/>
            <person name="Beletsky A.V."/>
            <person name="Mardanov A.V."/>
            <person name="Baslerov R.V."/>
            <person name="Panteleeva A.N."/>
            <person name="Kolganova T.V."/>
            <person name="Ravin N.V."/>
            <person name="Skryabin K.G."/>
        </authorList>
    </citation>
    <scope>NUCLEOTIDE SEQUENCE [LARGE SCALE GENOMIC DNA]</scope>
    <source>
        <strain evidence="1 2">DG-6</strain>
    </source>
</reference>
<evidence type="ECO:0000313" key="1">
    <source>
        <dbReference type="EMBL" id="EFO81751.1"/>
    </source>
</evidence>
<name>E1IAH7_9CHLR</name>
<dbReference type="Proteomes" id="UP000054010">
    <property type="component" value="Unassembled WGS sequence"/>
</dbReference>
<comment type="caution">
    <text evidence="1">The sequence shown here is derived from an EMBL/GenBank/DDBJ whole genome shotgun (WGS) entry which is preliminary data.</text>
</comment>
<organism evidence="1 2">
    <name type="scientific">Oscillochloris trichoides DG-6</name>
    <dbReference type="NCBI Taxonomy" id="765420"/>
    <lineage>
        <taxon>Bacteria</taxon>
        <taxon>Bacillati</taxon>
        <taxon>Chloroflexota</taxon>
        <taxon>Chloroflexia</taxon>
        <taxon>Chloroflexales</taxon>
        <taxon>Chloroflexineae</taxon>
        <taxon>Oscillochloridaceae</taxon>
        <taxon>Oscillochloris</taxon>
    </lineage>
</organism>
<evidence type="ECO:0000313" key="2">
    <source>
        <dbReference type="Proteomes" id="UP000054010"/>
    </source>
</evidence>
<proteinExistence type="predicted"/>
<protein>
    <submittedName>
        <fullName evidence="1">Uncharacterized protein</fullName>
    </submittedName>
</protein>